<accession>A0A917BU77</accession>
<dbReference type="CDD" id="cd00761">
    <property type="entry name" value="Glyco_tranf_GTA_type"/>
    <property type="match status" value="1"/>
</dbReference>
<evidence type="ECO:0000256" key="2">
    <source>
        <dbReference type="SAM" id="Phobius"/>
    </source>
</evidence>
<keyword evidence="2" id="KW-1133">Transmembrane helix</keyword>
<protein>
    <recommendedName>
        <fullName evidence="3">Glycosyltransferase 2-like domain-containing protein</fullName>
    </recommendedName>
</protein>
<comment type="caution">
    <text evidence="4">The sequence shown here is derived from an EMBL/GenBank/DDBJ whole genome shotgun (WGS) entry which is preliminary data.</text>
</comment>
<dbReference type="EMBL" id="BMKR01000001">
    <property type="protein sequence ID" value="GGF58860.1"/>
    <property type="molecule type" value="Genomic_DNA"/>
</dbReference>
<dbReference type="GO" id="GO:0016758">
    <property type="term" value="F:hexosyltransferase activity"/>
    <property type="evidence" value="ECO:0007669"/>
    <property type="project" value="UniProtKB-ARBA"/>
</dbReference>
<dbReference type="RefSeq" id="WP_189021578.1">
    <property type="nucleotide sequence ID" value="NZ_BMKR01000001.1"/>
</dbReference>
<evidence type="ECO:0000313" key="5">
    <source>
        <dbReference type="Proteomes" id="UP000637643"/>
    </source>
</evidence>
<keyword evidence="2" id="KW-0472">Membrane</keyword>
<evidence type="ECO:0000256" key="1">
    <source>
        <dbReference type="ARBA" id="ARBA00006739"/>
    </source>
</evidence>
<name>A0A917BU77_9BACL</name>
<dbReference type="Proteomes" id="UP000637643">
    <property type="component" value="Unassembled WGS sequence"/>
</dbReference>
<keyword evidence="5" id="KW-1185">Reference proteome</keyword>
<comment type="similarity">
    <text evidence="1">Belongs to the glycosyltransferase 2 family.</text>
</comment>
<reference evidence="4" key="2">
    <citation type="submission" date="2020-09" db="EMBL/GenBank/DDBJ databases">
        <authorList>
            <person name="Sun Q."/>
            <person name="Zhou Y."/>
        </authorList>
    </citation>
    <scope>NUCLEOTIDE SEQUENCE</scope>
    <source>
        <strain evidence="4">CGMCC 1.16134</strain>
    </source>
</reference>
<dbReference type="SUPFAM" id="SSF53448">
    <property type="entry name" value="Nucleotide-diphospho-sugar transferases"/>
    <property type="match status" value="1"/>
</dbReference>
<evidence type="ECO:0000313" key="4">
    <source>
        <dbReference type="EMBL" id="GGF58860.1"/>
    </source>
</evidence>
<organism evidence="4 5">
    <name type="scientific">Paenibacillus albidus</name>
    <dbReference type="NCBI Taxonomy" id="2041023"/>
    <lineage>
        <taxon>Bacteria</taxon>
        <taxon>Bacillati</taxon>
        <taxon>Bacillota</taxon>
        <taxon>Bacilli</taxon>
        <taxon>Bacillales</taxon>
        <taxon>Paenibacillaceae</taxon>
        <taxon>Paenibacillus</taxon>
    </lineage>
</organism>
<dbReference type="Gene3D" id="3.90.550.10">
    <property type="entry name" value="Spore Coat Polysaccharide Biosynthesis Protein SpsA, Chain A"/>
    <property type="match status" value="1"/>
</dbReference>
<dbReference type="PANTHER" id="PTHR22916:SF3">
    <property type="entry name" value="UDP-GLCNAC:BETAGAL BETA-1,3-N-ACETYLGLUCOSAMINYLTRANSFERASE-LIKE PROTEIN 1"/>
    <property type="match status" value="1"/>
</dbReference>
<reference evidence="4" key="1">
    <citation type="journal article" date="2014" name="Int. J. Syst. Evol. Microbiol.">
        <title>Complete genome sequence of Corynebacterium casei LMG S-19264T (=DSM 44701T), isolated from a smear-ripened cheese.</title>
        <authorList>
            <consortium name="US DOE Joint Genome Institute (JGI-PGF)"/>
            <person name="Walter F."/>
            <person name="Albersmeier A."/>
            <person name="Kalinowski J."/>
            <person name="Ruckert C."/>
        </authorList>
    </citation>
    <scope>NUCLEOTIDE SEQUENCE</scope>
    <source>
        <strain evidence="4">CGMCC 1.16134</strain>
    </source>
</reference>
<dbReference type="PANTHER" id="PTHR22916">
    <property type="entry name" value="GLYCOSYLTRANSFERASE"/>
    <property type="match status" value="1"/>
</dbReference>
<gene>
    <name evidence="4" type="ORF">GCM10010912_00060</name>
</gene>
<feature type="domain" description="Glycosyltransferase 2-like" evidence="3">
    <location>
        <begin position="124"/>
        <end position="260"/>
    </location>
</feature>
<dbReference type="InterPro" id="IPR029044">
    <property type="entry name" value="Nucleotide-diphossugar_trans"/>
</dbReference>
<sequence length="445" mass="52345">MITDDRLKSDFIEFITFLECNLKQNQDQNCYQQIKDKSDHYLKKKLDYRMKPFFEELIFMIVIYIKSGISDQAFYFYLKSQFKLRDSKEQVEFTNKIKMIFGISDKKSNNDLIFCISNNCPKVSIIITTYNRKEYLIQSIKSILNQDYPNIQIIVIDDNSSDGTELVMSDLMKTNKSLIYMRNISNLGPGNNRRIAFKSHADGKYTLFLDDDDYLIDSNYISKAVEFHVKHPQVSFVAANVLTEYTETGLFKSLLLGLKEITNKHDYFINFEEAKFPKPVSTLTALFKRDALIKMDILNMEMVNDSSIYLRSLLVGDAGFIDEIIGVYRIHGSNITFNLSPDFLIANLDEKRKIKNMAINQFQYDSIEMDKWFNNNSYNTISYFFYNSAKTSNDFNYMYEWVLKNCPDIYARLKRKFKFHLYIKKISSVTIARHMIIYLKKIIKS</sequence>
<dbReference type="InterPro" id="IPR001173">
    <property type="entry name" value="Glyco_trans_2-like"/>
</dbReference>
<dbReference type="AlphaFoldDB" id="A0A917BU77"/>
<dbReference type="Pfam" id="PF00535">
    <property type="entry name" value="Glycos_transf_2"/>
    <property type="match status" value="1"/>
</dbReference>
<proteinExistence type="inferred from homology"/>
<evidence type="ECO:0000259" key="3">
    <source>
        <dbReference type="Pfam" id="PF00535"/>
    </source>
</evidence>
<feature type="transmembrane region" description="Helical" evidence="2">
    <location>
        <begin position="57"/>
        <end position="78"/>
    </location>
</feature>
<keyword evidence="2" id="KW-0812">Transmembrane</keyword>